<dbReference type="SUPFAM" id="SSF53098">
    <property type="entry name" value="Ribonuclease H-like"/>
    <property type="match status" value="1"/>
</dbReference>
<keyword evidence="5" id="KW-0732">Signal</keyword>
<feature type="domain" description="Exonuclease" evidence="6">
    <location>
        <begin position="58"/>
        <end position="214"/>
    </location>
</feature>
<evidence type="ECO:0000259" key="6">
    <source>
        <dbReference type="SMART" id="SM00479"/>
    </source>
</evidence>
<evidence type="ECO:0000313" key="8">
    <source>
        <dbReference type="Proteomes" id="UP000789901"/>
    </source>
</evidence>
<name>A0ABN7W517_GIGMA</name>
<keyword evidence="8" id="KW-1185">Reference proteome</keyword>
<proteinExistence type="predicted"/>
<dbReference type="PANTHER" id="PTHR12801">
    <property type="entry name" value="RNA EXONUCLEASE REXO1 / RECO3 FAMILY MEMBER-RELATED"/>
    <property type="match status" value="1"/>
</dbReference>
<sequence length="369" mass="41905">MDQKISILLIFTLFFVQSVTSDATITPFATITHQACPTLPPSCNSFHKFIYTDFGTSEYVALDCEFMHIGPQGATILNTVVAQVAIVDYEGNIILNEYVRPDAPMSYWRTPRDYLYINVHQIVKDKIIVGYNLYNDITGLRITNPSDMLRDVELCPKYSLGRGVGTLSLKAAVQMDLNRTIQQSNFHDAHINSYVEDALATMELFRINRDFWDVMVPKRDFRVTKTSEPTLAPCPTAAPVCLPPTDDYIALNLMSAVFSRGKKKEFIPLHVTLVDYGQNIVINEYILQNITDLQTNVTGVIPEIYYAEARNFTDVRSSLINKTDSKIIIGYSVLPTIKLLKLDQKKEKMRNLQRAPPIRFDPILRKQPP</sequence>
<keyword evidence="3" id="KW-0378">Hydrolase</keyword>
<protein>
    <submittedName>
        <fullName evidence="7">10838_t:CDS:1</fullName>
    </submittedName>
</protein>
<keyword evidence="2" id="KW-0540">Nuclease</keyword>
<feature type="chain" id="PRO_5045312323" evidence="5">
    <location>
        <begin position="22"/>
        <end position="369"/>
    </location>
</feature>
<dbReference type="EMBL" id="CAJVQB010029458">
    <property type="protein sequence ID" value="CAG8814082.1"/>
    <property type="molecule type" value="Genomic_DNA"/>
</dbReference>
<comment type="caution">
    <text evidence="7">The sequence shown here is derived from an EMBL/GenBank/DDBJ whole genome shotgun (WGS) entry which is preliminary data.</text>
</comment>
<comment type="function">
    <text evidence="4">Exoribonuclease involved in ribosome biosynthesis. Involved in the processing of ITS1, the internal transcribed spacer localized between the 18S and 5.8S rRNAs.</text>
</comment>
<evidence type="ECO:0000313" key="7">
    <source>
        <dbReference type="EMBL" id="CAG8814082.1"/>
    </source>
</evidence>
<dbReference type="InterPro" id="IPR012337">
    <property type="entry name" value="RNaseH-like_sf"/>
</dbReference>
<accession>A0ABN7W517</accession>
<dbReference type="Proteomes" id="UP000789901">
    <property type="component" value="Unassembled WGS sequence"/>
</dbReference>
<dbReference type="InterPro" id="IPR036397">
    <property type="entry name" value="RNaseH_sf"/>
</dbReference>
<dbReference type="SMART" id="SM00479">
    <property type="entry name" value="EXOIII"/>
    <property type="match status" value="1"/>
</dbReference>
<feature type="signal peptide" evidence="5">
    <location>
        <begin position="1"/>
        <end position="21"/>
    </location>
</feature>
<feature type="non-terminal residue" evidence="7">
    <location>
        <position position="1"/>
    </location>
</feature>
<evidence type="ECO:0000256" key="2">
    <source>
        <dbReference type="ARBA" id="ARBA00022722"/>
    </source>
</evidence>
<feature type="non-terminal residue" evidence="7">
    <location>
        <position position="369"/>
    </location>
</feature>
<gene>
    <name evidence="7" type="ORF">GMARGA_LOCUS25955</name>
</gene>
<evidence type="ECO:0000256" key="4">
    <source>
        <dbReference type="ARBA" id="ARBA00025599"/>
    </source>
</evidence>
<dbReference type="InterPro" id="IPR047021">
    <property type="entry name" value="REXO1/3/4-like"/>
</dbReference>
<organism evidence="7 8">
    <name type="scientific">Gigaspora margarita</name>
    <dbReference type="NCBI Taxonomy" id="4874"/>
    <lineage>
        <taxon>Eukaryota</taxon>
        <taxon>Fungi</taxon>
        <taxon>Fungi incertae sedis</taxon>
        <taxon>Mucoromycota</taxon>
        <taxon>Glomeromycotina</taxon>
        <taxon>Glomeromycetes</taxon>
        <taxon>Diversisporales</taxon>
        <taxon>Gigasporaceae</taxon>
        <taxon>Gigaspora</taxon>
    </lineage>
</organism>
<evidence type="ECO:0000256" key="1">
    <source>
        <dbReference type="ARBA" id="ARBA00022552"/>
    </source>
</evidence>
<evidence type="ECO:0000256" key="5">
    <source>
        <dbReference type="SAM" id="SignalP"/>
    </source>
</evidence>
<dbReference type="InterPro" id="IPR013520">
    <property type="entry name" value="Ribonucl_H"/>
</dbReference>
<dbReference type="Gene3D" id="3.30.420.10">
    <property type="entry name" value="Ribonuclease H-like superfamily/Ribonuclease H"/>
    <property type="match status" value="2"/>
</dbReference>
<reference evidence="7 8" key="1">
    <citation type="submission" date="2021-06" db="EMBL/GenBank/DDBJ databases">
        <authorList>
            <person name="Kallberg Y."/>
            <person name="Tangrot J."/>
            <person name="Rosling A."/>
        </authorList>
    </citation>
    <scope>NUCLEOTIDE SEQUENCE [LARGE SCALE GENOMIC DNA]</scope>
    <source>
        <strain evidence="7 8">120-4 pot B 10/14</strain>
    </source>
</reference>
<evidence type="ECO:0000256" key="3">
    <source>
        <dbReference type="ARBA" id="ARBA00022801"/>
    </source>
</evidence>
<keyword evidence="1" id="KW-0698">rRNA processing</keyword>
<dbReference type="PANTHER" id="PTHR12801:SF45">
    <property type="entry name" value="RNA EXONUCLEASE 4"/>
    <property type="match status" value="1"/>
</dbReference>